<proteinExistence type="predicted"/>
<reference evidence="2" key="1">
    <citation type="submission" date="2020-09" db="EMBL/GenBank/DDBJ databases">
        <title>Genome seq and assembly of Limnohabitants sp.</title>
        <authorList>
            <person name="Chhetri G."/>
        </authorList>
    </citation>
    <scope>NUCLEOTIDE SEQUENCE</scope>
    <source>
        <strain evidence="2">JUR4</strain>
    </source>
</reference>
<dbReference type="Pfam" id="PF01928">
    <property type="entry name" value="CYTH"/>
    <property type="match status" value="1"/>
</dbReference>
<accession>A0A927FIU7</accession>
<dbReference type="EMBL" id="JACYFT010000001">
    <property type="protein sequence ID" value="MBD8050380.1"/>
    <property type="molecule type" value="Genomic_DNA"/>
</dbReference>
<feature type="domain" description="CYTH" evidence="1">
    <location>
        <begin position="1"/>
        <end position="203"/>
    </location>
</feature>
<sequence>METELKLCLTEADLPRLLTHPLLAAGARSQRLLNTYFDTPNLALQQRRMAVRERLAGDQWLLTVKTAGQSTHGLSRRQEWEAPATPGALQFDILVDDTTLAAELMAMKPHLSALFCTDFERQRWVIHHAGARVEVALDQGHIHVPGTDLSESLLELELELLSGPEETLMALANLLRQTPQGPVRLTPSDVSKAQRGMALWQRTH</sequence>
<evidence type="ECO:0000313" key="3">
    <source>
        <dbReference type="Proteomes" id="UP000647424"/>
    </source>
</evidence>
<keyword evidence="3" id="KW-1185">Reference proteome</keyword>
<dbReference type="RefSeq" id="WP_191818774.1">
    <property type="nucleotide sequence ID" value="NZ_JACYFT010000001.1"/>
</dbReference>
<dbReference type="Proteomes" id="UP000647424">
    <property type="component" value="Unassembled WGS sequence"/>
</dbReference>
<dbReference type="GO" id="GO:0046872">
    <property type="term" value="F:metal ion binding"/>
    <property type="evidence" value="ECO:0007669"/>
    <property type="project" value="TreeGrafter"/>
</dbReference>
<dbReference type="InterPro" id="IPR033469">
    <property type="entry name" value="CYTH-like_dom_sf"/>
</dbReference>
<dbReference type="GO" id="GO:0050355">
    <property type="term" value="F:inorganic triphosphate phosphatase activity"/>
    <property type="evidence" value="ECO:0007669"/>
    <property type="project" value="InterPro"/>
</dbReference>
<name>A0A927FIU7_9BURK</name>
<dbReference type="PANTHER" id="PTHR39569">
    <property type="entry name" value="INORGANIC TRIPHOSPHATASE"/>
    <property type="match status" value="1"/>
</dbReference>
<evidence type="ECO:0000259" key="1">
    <source>
        <dbReference type="PROSITE" id="PS51707"/>
    </source>
</evidence>
<dbReference type="PANTHER" id="PTHR39569:SF1">
    <property type="entry name" value="INORGANIC TRIPHOSPHATASE"/>
    <property type="match status" value="1"/>
</dbReference>
<dbReference type="InterPro" id="IPR039013">
    <property type="entry name" value="YgiF"/>
</dbReference>
<dbReference type="InterPro" id="IPR023577">
    <property type="entry name" value="CYTH_domain"/>
</dbReference>
<gene>
    <name evidence="2" type="ORF">IC609_07475</name>
</gene>
<comment type="caution">
    <text evidence="2">The sequence shown here is derived from an EMBL/GenBank/DDBJ whole genome shotgun (WGS) entry which is preliminary data.</text>
</comment>
<dbReference type="Gene3D" id="2.40.320.10">
    <property type="entry name" value="Hypothetical Protein Pfu-838710-001"/>
    <property type="match status" value="1"/>
</dbReference>
<dbReference type="PROSITE" id="PS51707">
    <property type="entry name" value="CYTH"/>
    <property type="match status" value="1"/>
</dbReference>
<evidence type="ECO:0000313" key="2">
    <source>
        <dbReference type="EMBL" id="MBD8050380.1"/>
    </source>
</evidence>
<dbReference type="CDD" id="cd07756">
    <property type="entry name" value="CYTH-like_Pase_CHAD"/>
    <property type="match status" value="1"/>
</dbReference>
<organism evidence="2 3">
    <name type="scientific">Limnohabitans radicicola</name>
    <dbReference type="NCBI Taxonomy" id="2771427"/>
    <lineage>
        <taxon>Bacteria</taxon>
        <taxon>Pseudomonadati</taxon>
        <taxon>Pseudomonadota</taxon>
        <taxon>Betaproteobacteria</taxon>
        <taxon>Burkholderiales</taxon>
        <taxon>Comamonadaceae</taxon>
        <taxon>Limnohabitans</taxon>
    </lineage>
</organism>
<protein>
    <submittedName>
        <fullName evidence="2">CYTH domain-containing protein</fullName>
    </submittedName>
</protein>
<dbReference type="SUPFAM" id="SSF55154">
    <property type="entry name" value="CYTH-like phosphatases"/>
    <property type="match status" value="1"/>
</dbReference>
<dbReference type="AlphaFoldDB" id="A0A927FIU7"/>
<dbReference type="SMART" id="SM01118">
    <property type="entry name" value="CYTH"/>
    <property type="match status" value="1"/>
</dbReference>